<dbReference type="SUPFAM" id="SSF51395">
    <property type="entry name" value="FMN-linked oxidoreductases"/>
    <property type="match status" value="1"/>
</dbReference>
<evidence type="ECO:0000259" key="12">
    <source>
        <dbReference type="Pfam" id="PF01180"/>
    </source>
</evidence>
<feature type="active site" description="Nucleophile" evidence="11">
    <location>
        <position position="174"/>
    </location>
</feature>
<comment type="catalytic activity">
    <reaction evidence="10 11">
        <text>(S)-dihydroorotate + a quinone = orotate + a quinol</text>
        <dbReference type="Rhea" id="RHEA:30187"/>
        <dbReference type="ChEBI" id="CHEBI:24646"/>
        <dbReference type="ChEBI" id="CHEBI:30839"/>
        <dbReference type="ChEBI" id="CHEBI:30864"/>
        <dbReference type="ChEBI" id="CHEBI:132124"/>
        <dbReference type="EC" id="1.3.5.2"/>
    </reaction>
</comment>
<feature type="binding site" evidence="11">
    <location>
        <position position="140"/>
    </location>
    <ligand>
        <name>FMN</name>
        <dbReference type="ChEBI" id="CHEBI:58210"/>
    </ligand>
</feature>
<dbReference type="EMBL" id="LAQL01000015">
    <property type="protein sequence ID" value="KLN59429.1"/>
    <property type="molecule type" value="Genomic_DNA"/>
</dbReference>
<comment type="subunit">
    <text evidence="11">Monomer.</text>
</comment>
<dbReference type="InterPro" id="IPR001295">
    <property type="entry name" value="Dihydroorotate_DH_CS"/>
</dbReference>
<evidence type="ECO:0000256" key="7">
    <source>
        <dbReference type="ARBA" id="ARBA00022975"/>
    </source>
</evidence>
<dbReference type="Proteomes" id="UP000035444">
    <property type="component" value="Unassembled WGS sequence"/>
</dbReference>
<dbReference type="GO" id="GO:0005737">
    <property type="term" value="C:cytoplasm"/>
    <property type="evidence" value="ECO:0007669"/>
    <property type="project" value="InterPro"/>
</dbReference>
<dbReference type="OrthoDB" id="9802377at2"/>
<dbReference type="PATRIC" id="fig|1489064.4.peg.461"/>
<feature type="binding site" evidence="11">
    <location>
        <position position="242"/>
    </location>
    <ligand>
        <name>FMN</name>
        <dbReference type="ChEBI" id="CHEBI:58210"/>
    </ligand>
</feature>
<dbReference type="InterPro" id="IPR050074">
    <property type="entry name" value="DHO_dehydrogenase"/>
</dbReference>
<dbReference type="PROSITE" id="PS00911">
    <property type="entry name" value="DHODEHASE_1"/>
    <property type="match status" value="1"/>
</dbReference>
<feature type="binding site" evidence="11">
    <location>
        <position position="265"/>
    </location>
    <ligand>
        <name>FMN</name>
        <dbReference type="ChEBI" id="CHEBI:58210"/>
    </ligand>
</feature>
<dbReference type="InterPro" id="IPR012135">
    <property type="entry name" value="Dihydroorotate_DH_1_2"/>
</dbReference>
<evidence type="ECO:0000256" key="4">
    <source>
        <dbReference type="ARBA" id="ARBA00005359"/>
    </source>
</evidence>
<evidence type="ECO:0000256" key="3">
    <source>
        <dbReference type="ARBA" id="ARBA00005161"/>
    </source>
</evidence>
<accession>A0A0H2MAA1</accession>
<dbReference type="GO" id="GO:0044205">
    <property type="term" value="P:'de novo' UMP biosynthetic process"/>
    <property type="evidence" value="ECO:0007669"/>
    <property type="project" value="UniProtKB-UniRule"/>
</dbReference>
<dbReference type="HAMAP" id="MF_00225">
    <property type="entry name" value="DHO_dh_type2"/>
    <property type="match status" value="1"/>
</dbReference>
<dbReference type="PANTHER" id="PTHR48109:SF4">
    <property type="entry name" value="DIHYDROOROTATE DEHYDROGENASE (QUINONE), MITOCHONDRIAL"/>
    <property type="match status" value="1"/>
</dbReference>
<dbReference type="Pfam" id="PF01180">
    <property type="entry name" value="DHO_dh"/>
    <property type="match status" value="1"/>
</dbReference>
<reference evidence="13 14" key="1">
    <citation type="submission" date="2015-03" db="EMBL/GenBank/DDBJ databases">
        <title>Genome Sequence of Kiloniella spongiae MEBiC09566, isolated from a marine sponge.</title>
        <authorList>
            <person name="Shao Z."/>
            <person name="Wang L."/>
            <person name="Li X."/>
        </authorList>
    </citation>
    <scope>NUCLEOTIDE SEQUENCE [LARGE SCALE GENOMIC DNA]</scope>
    <source>
        <strain evidence="13 14">MEBiC09566</strain>
    </source>
</reference>
<feature type="binding site" evidence="11">
    <location>
        <position position="214"/>
    </location>
    <ligand>
        <name>FMN</name>
        <dbReference type="ChEBI" id="CHEBI:58210"/>
    </ligand>
</feature>
<dbReference type="GO" id="GO:0006207">
    <property type="term" value="P:'de novo' pyrimidine nucleobase biosynthetic process"/>
    <property type="evidence" value="ECO:0007669"/>
    <property type="project" value="UniProtKB-UniRule"/>
</dbReference>
<feature type="binding site" evidence="11">
    <location>
        <position position="64"/>
    </location>
    <ligand>
        <name>substrate</name>
    </ligand>
</feature>
<keyword evidence="8 11" id="KW-0560">Oxidoreductase</keyword>
<evidence type="ECO:0000313" key="13">
    <source>
        <dbReference type="EMBL" id="KLN59429.1"/>
    </source>
</evidence>
<evidence type="ECO:0000256" key="5">
    <source>
        <dbReference type="ARBA" id="ARBA00022630"/>
    </source>
</evidence>
<keyword evidence="5 11" id="KW-0285">Flavoprotein</keyword>
<dbReference type="EC" id="1.3.5.2" evidence="11"/>
<comment type="similarity">
    <text evidence="4 11">Belongs to the dihydroorotate dehydrogenase family. Type 2 subfamily.</text>
</comment>
<feature type="binding site" evidence="11">
    <location>
        <begin position="315"/>
        <end position="316"/>
    </location>
    <ligand>
        <name>FMN</name>
        <dbReference type="ChEBI" id="CHEBI:58210"/>
    </ligand>
</feature>
<gene>
    <name evidence="11" type="primary">pyrD</name>
    <name evidence="13" type="ORF">WH96_17335</name>
</gene>
<evidence type="ECO:0000256" key="8">
    <source>
        <dbReference type="ARBA" id="ARBA00023002"/>
    </source>
</evidence>
<dbReference type="PIRSF" id="PIRSF000164">
    <property type="entry name" value="DHO_oxidase"/>
    <property type="match status" value="1"/>
</dbReference>
<comment type="function">
    <text evidence="1 11">Catalyzes the conversion of dihydroorotate to orotate with quinone as electron acceptor.</text>
</comment>
<feature type="binding site" evidence="11">
    <location>
        <begin position="109"/>
        <end position="113"/>
    </location>
    <ligand>
        <name>substrate</name>
    </ligand>
</feature>
<feature type="domain" description="Dihydroorotate dehydrogenase catalytic" evidence="12">
    <location>
        <begin position="43"/>
        <end position="334"/>
    </location>
</feature>
<comment type="cofactor">
    <cofactor evidence="11">
        <name>FMN</name>
        <dbReference type="ChEBI" id="CHEBI:58210"/>
    </cofactor>
    <text evidence="11">Binds 1 FMN per subunit.</text>
</comment>
<dbReference type="CDD" id="cd04738">
    <property type="entry name" value="DHOD_2_like"/>
    <property type="match status" value="1"/>
</dbReference>
<evidence type="ECO:0000256" key="6">
    <source>
        <dbReference type="ARBA" id="ARBA00022643"/>
    </source>
</evidence>
<keyword evidence="6 11" id="KW-0288">FMN</keyword>
<dbReference type="PANTHER" id="PTHR48109">
    <property type="entry name" value="DIHYDROOROTATE DEHYDROGENASE (QUINONE), MITOCHONDRIAL-RELATED"/>
    <property type="match status" value="1"/>
</dbReference>
<dbReference type="InterPro" id="IPR005719">
    <property type="entry name" value="Dihydroorotate_DH_2"/>
</dbReference>
<evidence type="ECO:0000313" key="14">
    <source>
        <dbReference type="Proteomes" id="UP000035444"/>
    </source>
</evidence>
<keyword evidence="14" id="KW-1185">Reference proteome</keyword>
<evidence type="ECO:0000256" key="1">
    <source>
        <dbReference type="ARBA" id="ARBA00003125"/>
    </source>
</evidence>
<dbReference type="NCBIfam" id="NF003652">
    <property type="entry name" value="PRK05286.2-5"/>
    <property type="match status" value="1"/>
</dbReference>
<evidence type="ECO:0000256" key="10">
    <source>
        <dbReference type="ARBA" id="ARBA00048639"/>
    </source>
</evidence>
<feature type="binding site" evidence="11">
    <location>
        <position position="171"/>
    </location>
    <ligand>
        <name>substrate</name>
    </ligand>
</feature>
<dbReference type="NCBIfam" id="TIGR01036">
    <property type="entry name" value="pyrD_sub2"/>
    <property type="match status" value="1"/>
</dbReference>
<dbReference type="GO" id="GO:0106430">
    <property type="term" value="F:dihydroorotate dehydrogenase (quinone) activity"/>
    <property type="evidence" value="ECO:0007669"/>
    <property type="project" value="UniProtKB-EC"/>
</dbReference>
<dbReference type="RefSeq" id="WP_047765496.1">
    <property type="nucleotide sequence ID" value="NZ_LAQL01000015.1"/>
</dbReference>
<feature type="binding site" evidence="11">
    <location>
        <begin position="60"/>
        <end position="64"/>
    </location>
    <ligand>
        <name>FMN</name>
        <dbReference type="ChEBI" id="CHEBI:58210"/>
    </ligand>
</feature>
<evidence type="ECO:0000256" key="9">
    <source>
        <dbReference type="ARBA" id="ARBA00023136"/>
    </source>
</evidence>
<keyword evidence="7 11" id="KW-0665">Pyrimidine biosynthesis</keyword>
<dbReference type="AlphaFoldDB" id="A0A0H2MAA1"/>
<dbReference type="InterPro" id="IPR005720">
    <property type="entry name" value="Dihydroorotate_DH_cat"/>
</dbReference>
<comment type="pathway">
    <text evidence="3 11">Pyrimidine metabolism; UMP biosynthesis via de novo pathway; orotate from (S)-dihydroorotate (quinone route): step 1/1.</text>
</comment>
<dbReference type="NCBIfam" id="NF003645">
    <property type="entry name" value="PRK05286.1-2"/>
    <property type="match status" value="1"/>
</dbReference>
<comment type="subcellular location">
    <subcellularLocation>
        <location evidence="11">Cell membrane</location>
        <topology evidence="11">Peripheral membrane protein</topology>
    </subcellularLocation>
    <subcellularLocation>
        <location evidence="2">Membrane</location>
    </subcellularLocation>
</comment>
<feature type="binding site" evidence="11">
    <location>
        <position position="294"/>
    </location>
    <ligand>
        <name>FMN</name>
        <dbReference type="ChEBI" id="CHEBI:58210"/>
    </ligand>
</feature>
<feature type="binding site" evidence="11">
    <location>
        <begin position="243"/>
        <end position="244"/>
    </location>
    <ligand>
        <name>substrate</name>
    </ligand>
</feature>
<keyword evidence="9 11" id="KW-0472">Membrane</keyword>
<dbReference type="GO" id="GO:0005886">
    <property type="term" value="C:plasma membrane"/>
    <property type="evidence" value="ECO:0007669"/>
    <property type="project" value="UniProtKB-SubCell"/>
</dbReference>
<keyword evidence="11" id="KW-1003">Cell membrane</keyword>
<organism evidence="13 14">
    <name type="scientific">Kiloniella spongiae</name>
    <dbReference type="NCBI Taxonomy" id="1489064"/>
    <lineage>
        <taxon>Bacteria</taxon>
        <taxon>Pseudomonadati</taxon>
        <taxon>Pseudomonadota</taxon>
        <taxon>Alphaproteobacteria</taxon>
        <taxon>Rhodospirillales</taxon>
        <taxon>Kiloniellaceae</taxon>
        <taxon>Kiloniella</taxon>
    </lineage>
</organism>
<dbReference type="Gene3D" id="3.20.20.70">
    <property type="entry name" value="Aldolase class I"/>
    <property type="match status" value="1"/>
</dbReference>
<evidence type="ECO:0000256" key="11">
    <source>
        <dbReference type="HAMAP-Rule" id="MF_00225"/>
    </source>
</evidence>
<dbReference type="InterPro" id="IPR013785">
    <property type="entry name" value="Aldolase_TIM"/>
</dbReference>
<feature type="binding site" evidence="11">
    <location>
        <position position="171"/>
    </location>
    <ligand>
        <name>FMN</name>
        <dbReference type="ChEBI" id="CHEBI:58210"/>
    </ligand>
</feature>
<dbReference type="UniPathway" id="UPA00070">
    <property type="reaction ID" value="UER00946"/>
</dbReference>
<evidence type="ECO:0000256" key="2">
    <source>
        <dbReference type="ARBA" id="ARBA00004370"/>
    </source>
</evidence>
<comment type="caution">
    <text evidence="13">The sequence shown here is derived from an EMBL/GenBank/DDBJ whole genome shotgun (WGS) entry which is preliminary data.</text>
</comment>
<dbReference type="STRING" id="1489064.WH96_17335"/>
<dbReference type="PROSITE" id="PS00912">
    <property type="entry name" value="DHODEHASE_2"/>
    <property type="match status" value="1"/>
</dbReference>
<protein>
    <recommendedName>
        <fullName evidence="11">Dihydroorotate dehydrogenase (quinone)</fullName>
        <ecNumber evidence="11">1.3.5.2</ecNumber>
    </recommendedName>
    <alternativeName>
        <fullName evidence="11">DHOdehase</fullName>
        <shortName evidence="11">DHOD</shortName>
        <shortName evidence="11">DHODase</shortName>
    </alternativeName>
    <alternativeName>
        <fullName evidence="11">Dihydroorotate oxidase</fullName>
    </alternativeName>
</protein>
<feature type="binding site" evidence="11">
    <location>
        <position position="176"/>
    </location>
    <ligand>
        <name>substrate</name>
    </ligand>
</feature>
<feature type="binding site" evidence="11">
    <location>
        <position position="84"/>
    </location>
    <ligand>
        <name>FMN</name>
        <dbReference type="ChEBI" id="CHEBI:58210"/>
    </ligand>
</feature>
<sequence>MNSFNIIGPCIRLLSPERAHNFTLWCLKHGLVPSQKPIVDPILKTNLWGLEFSNPLGLAAGFDKNVDAVKAILDQGLGFTEVGSITPLAQPGNPKPRVFRLSEDQAVINRMGFNNGGMDAAEKRLAKLRQKKLSGLLGVNLGKNKNTEVALEDYQKGARKLASYADYMVINVSSPNTPGLRALQGREELEVLISGVQEVLAVTLGDNAPPLVLKIAPDLTEEDKQDIAAVALDLSLDGLTVTNTTIERPESLKSEHRAEIGGLSGAPLFDASTEVLRDMYRLTGGKIPLIGVGGVASGRQAYAKIRAGASLVQLYSALIYDGPPLIPQILKELVVLLQQDGFSSVAEAVGADHR</sequence>
<proteinExistence type="inferred from homology"/>
<name>A0A0H2MAA1_9PROT</name>